<dbReference type="Pfam" id="PF00059">
    <property type="entry name" value="Lectin_C"/>
    <property type="match status" value="9"/>
</dbReference>
<feature type="domain" description="C-type lectin" evidence="13">
    <location>
        <begin position="663"/>
        <end position="790"/>
    </location>
</feature>
<dbReference type="CDD" id="cd00062">
    <property type="entry name" value="FN2"/>
    <property type="match status" value="1"/>
</dbReference>
<dbReference type="Ensembl" id="ENSPKIT00000040111.1">
    <property type="protein sequence ID" value="ENSPKIP00000015641.1"/>
    <property type="gene ID" value="ENSPKIG00000001951.1"/>
</dbReference>
<dbReference type="InterPro" id="IPR013806">
    <property type="entry name" value="Kringle-like"/>
</dbReference>
<dbReference type="InterPro" id="IPR001304">
    <property type="entry name" value="C-type_lectin-like"/>
</dbReference>
<dbReference type="GO" id="GO:0016020">
    <property type="term" value="C:membrane"/>
    <property type="evidence" value="ECO:0007669"/>
    <property type="project" value="UniProtKB-SubCell"/>
</dbReference>
<dbReference type="Pfam" id="PF24562">
    <property type="entry name" value="CysR_MRC2_N"/>
    <property type="match status" value="1"/>
</dbReference>
<keyword evidence="16" id="KW-1185">Reference proteome</keyword>
<dbReference type="InterPro" id="IPR035992">
    <property type="entry name" value="Ricin_B-like_lectins"/>
</dbReference>
<feature type="domain" description="C-type lectin" evidence="13">
    <location>
        <begin position="374"/>
        <end position="501"/>
    </location>
</feature>
<evidence type="ECO:0000256" key="3">
    <source>
        <dbReference type="ARBA" id="ARBA00022692"/>
    </source>
</evidence>
<dbReference type="SMART" id="SM00458">
    <property type="entry name" value="RICIN"/>
    <property type="match status" value="1"/>
</dbReference>
<dbReference type="Pfam" id="PF00040">
    <property type="entry name" value="fn2"/>
    <property type="match status" value="1"/>
</dbReference>
<dbReference type="Gene3D" id="2.80.10.50">
    <property type="match status" value="1"/>
</dbReference>
<keyword evidence="4" id="KW-0732">Signal</keyword>
<dbReference type="GO" id="GO:0006897">
    <property type="term" value="P:endocytosis"/>
    <property type="evidence" value="ECO:0007669"/>
    <property type="project" value="UniProtKB-KW"/>
</dbReference>
<evidence type="ECO:0000256" key="2">
    <source>
        <dbReference type="ARBA" id="ARBA00022583"/>
    </source>
</evidence>
<feature type="domain" description="C-type lectin" evidence="13">
    <location>
        <begin position="1099"/>
        <end position="1203"/>
    </location>
</feature>
<feature type="transmembrane region" description="Helical" evidence="12">
    <location>
        <begin position="12"/>
        <end position="32"/>
    </location>
</feature>
<organism evidence="15 16">
    <name type="scientific">Paramormyrops kingsleyae</name>
    <dbReference type="NCBI Taxonomy" id="1676925"/>
    <lineage>
        <taxon>Eukaryota</taxon>
        <taxon>Metazoa</taxon>
        <taxon>Chordata</taxon>
        <taxon>Craniata</taxon>
        <taxon>Vertebrata</taxon>
        <taxon>Euteleostomi</taxon>
        <taxon>Actinopterygii</taxon>
        <taxon>Neopterygii</taxon>
        <taxon>Teleostei</taxon>
        <taxon>Osteoglossocephala</taxon>
        <taxon>Osteoglossomorpha</taxon>
        <taxon>Osteoglossiformes</taxon>
        <taxon>Mormyridae</taxon>
        <taxon>Paramormyrops</taxon>
    </lineage>
</organism>
<feature type="domain" description="C-type lectin" evidence="13">
    <location>
        <begin position="1383"/>
        <end position="1491"/>
    </location>
</feature>
<dbReference type="InterPro" id="IPR016186">
    <property type="entry name" value="C-type_lectin-like/link_sf"/>
</dbReference>
<protein>
    <submittedName>
        <fullName evidence="15">Lymphocyte antigen 75</fullName>
    </submittedName>
</protein>
<evidence type="ECO:0000256" key="12">
    <source>
        <dbReference type="SAM" id="Phobius"/>
    </source>
</evidence>
<dbReference type="InterPro" id="IPR036943">
    <property type="entry name" value="FN_type2_sf"/>
</dbReference>
<feature type="domain" description="C-type lectin" evidence="13">
    <location>
        <begin position="1533"/>
        <end position="1657"/>
    </location>
</feature>
<evidence type="ECO:0000256" key="1">
    <source>
        <dbReference type="ARBA" id="ARBA00004167"/>
    </source>
</evidence>
<evidence type="ECO:0000256" key="8">
    <source>
        <dbReference type="ARBA" id="ARBA00023157"/>
    </source>
</evidence>
<evidence type="ECO:0000256" key="9">
    <source>
        <dbReference type="ARBA" id="ARBA00023170"/>
    </source>
</evidence>
<dbReference type="SUPFAM" id="SSF56436">
    <property type="entry name" value="C-type lectin-like"/>
    <property type="match status" value="10"/>
</dbReference>
<dbReference type="STRING" id="1676925.ENSPKIP00000015641"/>
<dbReference type="Gene3D" id="3.10.100.10">
    <property type="entry name" value="Mannose-Binding Protein A, subunit A"/>
    <property type="match status" value="9"/>
</dbReference>
<dbReference type="PROSITE" id="PS50041">
    <property type="entry name" value="C_TYPE_LECTIN_2"/>
    <property type="match status" value="9"/>
</dbReference>
<keyword evidence="10" id="KW-0325">Glycoprotein</keyword>
<keyword evidence="9" id="KW-0675">Receptor</keyword>
<evidence type="ECO:0000313" key="15">
    <source>
        <dbReference type="Ensembl" id="ENSPKIP00000015641.1"/>
    </source>
</evidence>
<dbReference type="SUPFAM" id="SSF50370">
    <property type="entry name" value="Ricin B-like lectins"/>
    <property type="match status" value="1"/>
</dbReference>
<dbReference type="InterPro" id="IPR050111">
    <property type="entry name" value="C-type_lectin/snaclec_domain"/>
</dbReference>
<evidence type="ECO:0000256" key="7">
    <source>
        <dbReference type="ARBA" id="ARBA00023136"/>
    </source>
</evidence>
<dbReference type="PRINTS" id="PR00013">
    <property type="entry name" value="FNTYPEII"/>
</dbReference>
<dbReference type="Proteomes" id="UP000261540">
    <property type="component" value="Unplaced"/>
</dbReference>
<dbReference type="PROSITE" id="PS00023">
    <property type="entry name" value="FN2_1"/>
    <property type="match status" value="1"/>
</dbReference>
<dbReference type="SUPFAM" id="SSF57440">
    <property type="entry name" value="Kringle-like"/>
    <property type="match status" value="1"/>
</dbReference>
<evidence type="ECO:0000313" key="16">
    <source>
        <dbReference type="Proteomes" id="UP000261540"/>
    </source>
</evidence>
<dbReference type="PANTHER" id="PTHR22803">
    <property type="entry name" value="MANNOSE, PHOSPHOLIPASE, LECTIN RECEPTOR RELATED"/>
    <property type="match status" value="1"/>
</dbReference>
<dbReference type="FunFam" id="3.10.100.10:FF:000047">
    <property type="entry name" value="lymphocyte antigen 75"/>
    <property type="match status" value="1"/>
</dbReference>
<feature type="disulfide bond" evidence="11">
    <location>
        <begin position="184"/>
        <end position="211"/>
    </location>
</feature>
<feature type="domain" description="C-type lectin" evidence="13">
    <location>
        <begin position="950"/>
        <end position="1071"/>
    </location>
</feature>
<feature type="domain" description="Fibronectin type-II" evidence="14">
    <location>
        <begin position="165"/>
        <end position="213"/>
    </location>
</feature>
<keyword evidence="5" id="KW-0677">Repeat</keyword>
<name>A0A3B3RDC9_9TELE</name>
<comment type="subcellular location">
    <subcellularLocation>
        <location evidence="1">Membrane</location>
        <topology evidence="1">Single-pass membrane protein</topology>
    </subcellularLocation>
</comment>
<feature type="domain" description="C-type lectin" evidence="13">
    <location>
        <begin position="1236"/>
        <end position="1345"/>
    </location>
</feature>
<evidence type="ECO:0000259" key="14">
    <source>
        <dbReference type="PROSITE" id="PS51092"/>
    </source>
</evidence>
<dbReference type="SMART" id="SM00059">
    <property type="entry name" value="FN2"/>
    <property type="match status" value="1"/>
</dbReference>
<feature type="disulfide bond" evidence="11">
    <location>
        <begin position="170"/>
        <end position="196"/>
    </location>
</feature>
<evidence type="ECO:0000256" key="6">
    <source>
        <dbReference type="ARBA" id="ARBA00022989"/>
    </source>
</evidence>
<keyword evidence="3 12" id="KW-0812">Transmembrane</keyword>
<evidence type="ECO:0000259" key="13">
    <source>
        <dbReference type="PROSITE" id="PS50041"/>
    </source>
</evidence>
<dbReference type="SMART" id="SM00034">
    <property type="entry name" value="CLECT"/>
    <property type="match status" value="9"/>
</dbReference>
<evidence type="ECO:0000256" key="4">
    <source>
        <dbReference type="ARBA" id="ARBA00022729"/>
    </source>
</evidence>
<dbReference type="InterPro" id="IPR016187">
    <property type="entry name" value="CTDL_fold"/>
</dbReference>
<feature type="transmembrane region" description="Helical" evidence="12">
    <location>
        <begin position="1667"/>
        <end position="1688"/>
    </location>
</feature>
<dbReference type="PROSITE" id="PS00615">
    <property type="entry name" value="C_TYPE_LECTIN_1"/>
    <property type="match status" value="1"/>
</dbReference>
<feature type="domain" description="C-type lectin" evidence="13">
    <location>
        <begin position="521"/>
        <end position="628"/>
    </location>
</feature>
<reference evidence="15" key="1">
    <citation type="submission" date="2025-08" db="UniProtKB">
        <authorList>
            <consortium name="Ensembl"/>
        </authorList>
    </citation>
    <scope>IDENTIFICATION</scope>
</reference>
<evidence type="ECO:0000256" key="5">
    <source>
        <dbReference type="ARBA" id="ARBA00022737"/>
    </source>
</evidence>
<keyword evidence="7 12" id="KW-0472">Membrane</keyword>
<reference evidence="15" key="2">
    <citation type="submission" date="2025-09" db="UniProtKB">
        <authorList>
            <consortium name="Ensembl"/>
        </authorList>
    </citation>
    <scope>IDENTIFICATION</scope>
</reference>
<dbReference type="PROSITE" id="PS50231">
    <property type="entry name" value="RICIN_B_LECTIN"/>
    <property type="match status" value="1"/>
</dbReference>
<dbReference type="GeneTree" id="ENSGT01050000244842"/>
<keyword evidence="2" id="KW-0254">Endocytosis</keyword>
<feature type="domain" description="C-type lectin" evidence="13">
    <location>
        <begin position="226"/>
        <end position="343"/>
    </location>
</feature>
<dbReference type="Gene3D" id="2.10.10.10">
    <property type="entry name" value="Fibronectin, type II, collagen-binding"/>
    <property type="match status" value="1"/>
</dbReference>
<dbReference type="InterPro" id="IPR018378">
    <property type="entry name" value="C-type_lectin_CS"/>
</dbReference>
<sequence length="1718" mass="197147">MHATLEAAMYQYLILLVGYSFIYCGTIAQHVYSGDDSFSIRHVSTSRCLQGEDRRVGVARCTSFDQQRWKWGSGHRLFHVATGRCLGLEADSKTLALLSCDSAGDMLWWRCSGGIIHTASQLSLSVINDAVAVKKGFGDQWMRDNTSENICQRPYQVLYSTMGNSFGAACEFPFYYNGGWHHDCLSHGQEEDLSWCPTTGNYHADQKWGYCLSPEQSCDVLWENPGSGTCYQYNLQAALSWREAWTSCRRQGGDLLSVSASSEHQLGQLTANVSLPEQMWTGLNQLDMSQGWQWSDSTPLNFVKWDDGMPLTSILREADCAVMTPRGFWRSEACSMRLPYICKKPLKRTQPEPAGESSPPLDKTTSCEPNWKPWDDFCINLVKEEPQTMTEAQQYCERSGADLLSLHSLSDVEALSTELHTVMHLVMVSSGGVFEVWTGLRSEASPYLFSWTDRSPVSFTYWSRDQPQFRDESKPACVSYFEESHLWQVTQCDVKLPFVCKKKGEIKESTEKAGCPDDGEWKRHGNACYKVDTNDVLFKDRCDLTITNRFEQMFINTLIKEHVTPESKYFWTGLQNVNDTGEFQWITKNGRHKDMTYSNWNAFEPALASGCVAISTKALGKWEVKDCNLFKAGSVCKKDIGHQEEPEPDLSLPCPSGWTSRPYFQYCYKVFNKERLTRKRSWEEAERFCKALGAHLVSFSHLHEMRTIQAIMKDSISQDQDRYFWSGLNRRSATSENSWEWSNGKPIRRRQSLDPELYRYHWMFNYDHYPEKPAYLTPFHCDAQLEWVCQIPRGKIETIPEWYNPSTGGHHETSIFVGGREFWFVNDVKLTYEEAGEYCWNNGSKLAIPTSYDIMRQIAKKISEVQPFKKSLLCDSTDLASVPLIRSFHFYHYHESYGGCSAIHPFRPPGKYCEKPLPFVCERMNVTSVEKLDPEPHPAGMSCINGSLTFGDKCYTVIKPLYLSFELASDYCQSLKGTLPVISSQLEQDFFTSLLPDQPMKFWLGLKLNKLTGWEWVDKSPIKFMNFNPLLDGYYGPLRRNLLNPGGMENCSYIIRDPHPEIMGTWNYVPCTDYQYVSICQHYTDKPESVQVPQGQFKVGNHTYRILQGKLTWSKAMEQCKELDMNLASVTELFQQASLSVTASRANMSLWIGLYSADNYNYRWTDNSHVTFSRWSPEATSGRCVYLDTDGFWKAMDCEAELPGAICHIPQAVVTPEHKSPVKCPHVSGGPIWIPFRNNCYTLGVGSSRWYDTARTDVRQRCKKLDKNAEILTIRDETENKFVKEQLLPFKDLAQSVWLGLFKDENDNRWKWYDGTNVQYSNWPNGRPDVTGDFMVGLNLFGAWEVVTESLFSQFKQRSIVVCKIDNDPKEQYRTSLEDLGTYGNLSYTIIQKKLTWFEALRECHKTGAHLASIHDSTHDRHLEQISTVDGFPLWIGLSRQQMNGYMTYEWSDGSAYNYVPTEFLDFEDTTSSCVSISVNGSWIQRDCQSQQEGTICYMNNIESDHNLATNPQPISASHRCPEGNNASRWIEYRDHCYAFSMTFFNYSIYTMDSAKRMCQSLGACLLTIQDREENDFISKYLSENPVLTSRVWLGMDVDSNGEPVSWSDGSSLQFSNWDRTGETHTHLKERCAVLLPGKQGAWRLVGCKDTHSRIVCKMPRSGRTNVVLAFFLIIFITLVTSLLILLYRRNRSRFFSTVRYQRQFDRADCTSIVTQLE</sequence>
<keyword evidence="8 11" id="KW-1015">Disulfide bond</keyword>
<dbReference type="CDD" id="cd00037">
    <property type="entry name" value="CLECT"/>
    <property type="match status" value="9"/>
</dbReference>
<keyword evidence="6 12" id="KW-1133">Transmembrane helix</keyword>
<evidence type="ECO:0000256" key="10">
    <source>
        <dbReference type="ARBA" id="ARBA00023180"/>
    </source>
</evidence>
<accession>A0A3B3RDC9</accession>
<evidence type="ECO:0000256" key="11">
    <source>
        <dbReference type="PROSITE-ProRule" id="PRU00479"/>
    </source>
</evidence>
<dbReference type="PROSITE" id="PS51092">
    <property type="entry name" value="FN2_2"/>
    <property type="match status" value="1"/>
</dbReference>
<proteinExistence type="predicted"/>
<dbReference type="InterPro" id="IPR000772">
    <property type="entry name" value="Ricin_B_lectin"/>
</dbReference>
<dbReference type="InterPro" id="IPR000562">
    <property type="entry name" value="FN_type2_dom"/>
</dbReference>